<feature type="domain" description="DNA methylase adenine-specific" evidence="8">
    <location>
        <begin position="321"/>
        <end position="639"/>
    </location>
</feature>
<dbReference type="GO" id="GO:0032259">
    <property type="term" value="P:methylation"/>
    <property type="evidence" value="ECO:0007669"/>
    <property type="project" value="UniProtKB-KW"/>
</dbReference>
<evidence type="ECO:0000259" key="8">
    <source>
        <dbReference type="Pfam" id="PF02384"/>
    </source>
</evidence>
<dbReference type="GO" id="GO:0008170">
    <property type="term" value="F:N-methyltransferase activity"/>
    <property type="evidence" value="ECO:0007669"/>
    <property type="project" value="InterPro"/>
</dbReference>
<evidence type="ECO:0000313" key="11">
    <source>
        <dbReference type="Proteomes" id="UP000273083"/>
    </source>
</evidence>
<dbReference type="OrthoDB" id="9814572at2"/>
<dbReference type="InterPro" id="IPR051537">
    <property type="entry name" value="DNA_Adenine_Mtase"/>
</dbReference>
<evidence type="ECO:0000259" key="9">
    <source>
        <dbReference type="Pfam" id="PF13588"/>
    </source>
</evidence>
<keyword evidence="7" id="KW-0175">Coiled coil</keyword>
<dbReference type="AlphaFoldDB" id="A0A3N1XNA7"/>
<dbReference type="InterPro" id="IPR029063">
    <property type="entry name" value="SAM-dependent_MTases_sf"/>
</dbReference>
<dbReference type="Pfam" id="PF02384">
    <property type="entry name" value="N6_Mtase"/>
    <property type="match status" value="1"/>
</dbReference>
<reference evidence="10 11" key="1">
    <citation type="submission" date="2018-11" db="EMBL/GenBank/DDBJ databases">
        <title>Genomic Encyclopedia of Type Strains, Phase IV (KMG-IV): sequencing the most valuable type-strain genomes for metagenomic binning, comparative biology and taxonomic classification.</title>
        <authorList>
            <person name="Goeker M."/>
        </authorList>
    </citation>
    <scope>NUCLEOTIDE SEQUENCE [LARGE SCALE GENOMIC DNA]</scope>
    <source>
        <strain evidence="10 11">DSM 26537</strain>
    </source>
</reference>
<dbReference type="PROSITE" id="PS00092">
    <property type="entry name" value="N6_MTASE"/>
    <property type="match status" value="1"/>
</dbReference>
<name>A0A3N1XNA7_9FIRM</name>
<dbReference type="Gene3D" id="3.40.50.150">
    <property type="entry name" value="Vaccinia Virus protein VP39"/>
    <property type="match status" value="1"/>
</dbReference>
<dbReference type="EMBL" id="RJVG01000005">
    <property type="protein sequence ID" value="ROR28136.1"/>
    <property type="molecule type" value="Genomic_DNA"/>
</dbReference>
<dbReference type="GO" id="GO:0009307">
    <property type="term" value="P:DNA restriction-modification system"/>
    <property type="evidence" value="ECO:0007669"/>
    <property type="project" value="UniProtKB-KW"/>
</dbReference>
<sequence length="910" mass="104859">MDTQEILDRIFKDPKTVFELTEFENLGKPIHEIIAIYPKTVESGKDAGKIKYYVKSFIPFSSGKEEIQVFDETGKSNPEEIVRQLWVYKLLNIYEYKSDEIELEKSVHFGTEVNAKAADIVVYTDNTKQTPKIIIEVKKPKRKDGIEQLKSYLNAEGSPVGVWTNGSEKIILYRPYPANFDDTLVDIPKKGQAPKDVLEVKRTLAHLKKSFNFKKIIQDLEELVLADSGKDEFNEIFKLIFAKIWDEKEALDNRTNQEIQFTKALDPEITYERINGLFKKACEEWPGIFKEGEDIELTKKHLQICIGPIEGVRLMGSNLRIMDDAFEYLLPTESKKKKGQFFTPRHVIEMCVRMLNPKKTEYVMDPSCGSAGFLLHAMEWCYPALDRDSRELRKHRYAAKYLWGIDFEERAAKTSRALMLIAGDGHTNIFGPDVNSLDPKTWYETQSGQKLMSKLIELKLTKNRPTREDESNVLRDDDLAWKYFDELQFDVILANPPFAGEQKDKKMLSHYELAKPALKRAKDKAAKEERDVLFIERILKFLKPGGRAAIVLPQGKFNNASLAFIREWILRKARILAVVGLHQNTFKPHTATKTSVLLIQKHTQEQIDLINKVKQEVAAACPDYEQKIRDLFEQYKDVNDIEEDNIPEDILEILYENFSESYDTADVEVDSENDEEDQIVEIDDIEAKVENAIEAIKALRNELIQEKFKLENMQSDLEALIEKHKQEIDTITSNWEGTKKALNAELKPLKGEHKAQIKALKDSQKEKVKRIKANIKALETAIPNAEYELKKFTNRGKLELLVADDEMIGALNERWIDGEVSKRLNYPIFMAVSEKSGKNNSGDYEYLLDKDGNTIVFDDGQPVIDQDLVNFELKKEDLKDASLIDEDDLCIAEAFVRFAQKQAFDFWRES</sequence>
<evidence type="ECO:0000256" key="3">
    <source>
        <dbReference type="ARBA" id="ARBA00022679"/>
    </source>
</evidence>
<dbReference type="GO" id="GO:0003677">
    <property type="term" value="F:DNA binding"/>
    <property type="evidence" value="ECO:0007669"/>
    <property type="project" value="InterPro"/>
</dbReference>
<dbReference type="Pfam" id="PF13588">
    <property type="entry name" value="HSDR_N_2"/>
    <property type="match status" value="1"/>
</dbReference>
<dbReference type="SUPFAM" id="SSF53335">
    <property type="entry name" value="S-adenosyl-L-methionine-dependent methyltransferases"/>
    <property type="match status" value="1"/>
</dbReference>
<keyword evidence="5" id="KW-0680">Restriction system</keyword>
<dbReference type="PANTHER" id="PTHR42933:SF4">
    <property type="entry name" value="TYPE I RESTRICTION ENZYME ECOKI METHYLASE SUBUNIT"/>
    <property type="match status" value="1"/>
</dbReference>
<keyword evidence="11" id="KW-1185">Reference proteome</keyword>
<protein>
    <recommendedName>
        <fullName evidence="1">site-specific DNA-methyltransferase (adenine-specific)</fullName>
        <ecNumber evidence="1">2.1.1.72</ecNumber>
    </recommendedName>
</protein>
<dbReference type="InterPro" id="IPR003356">
    <property type="entry name" value="DNA_methylase_A-5"/>
</dbReference>
<dbReference type="InterPro" id="IPR029464">
    <property type="entry name" value="HSDR_N"/>
</dbReference>
<evidence type="ECO:0000256" key="7">
    <source>
        <dbReference type="SAM" id="Coils"/>
    </source>
</evidence>
<dbReference type="RefSeq" id="WP_123609322.1">
    <property type="nucleotide sequence ID" value="NZ_RJVG01000005.1"/>
</dbReference>
<evidence type="ECO:0000256" key="5">
    <source>
        <dbReference type="ARBA" id="ARBA00022747"/>
    </source>
</evidence>
<dbReference type="GO" id="GO:0009007">
    <property type="term" value="F:site-specific DNA-methyltransferase (adenine-specific) activity"/>
    <property type="evidence" value="ECO:0007669"/>
    <property type="project" value="UniProtKB-EC"/>
</dbReference>
<evidence type="ECO:0000256" key="2">
    <source>
        <dbReference type="ARBA" id="ARBA00022603"/>
    </source>
</evidence>
<feature type="domain" description="Type I restriction enzyme R protein N-terminal" evidence="9">
    <location>
        <begin position="78"/>
        <end position="187"/>
    </location>
</feature>
<feature type="coiled-coil region" evidence="7">
    <location>
        <begin position="682"/>
        <end position="795"/>
    </location>
</feature>
<dbReference type="Proteomes" id="UP000273083">
    <property type="component" value="Unassembled WGS sequence"/>
</dbReference>
<keyword evidence="2" id="KW-0489">Methyltransferase</keyword>
<keyword evidence="4" id="KW-0949">S-adenosyl-L-methionine</keyword>
<accession>A0A3N1XNA7</accession>
<proteinExistence type="predicted"/>
<evidence type="ECO:0000313" key="10">
    <source>
        <dbReference type="EMBL" id="ROR28136.1"/>
    </source>
</evidence>
<keyword evidence="3" id="KW-0808">Transferase</keyword>
<comment type="catalytic activity">
    <reaction evidence="6">
        <text>a 2'-deoxyadenosine in DNA + S-adenosyl-L-methionine = an N(6)-methyl-2'-deoxyadenosine in DNA + S-adenosyl-L-homocysteine + H(+)</text>
        <dbReference type="Rhea" id="RHEA:15197"/>
        <dbReference type="Rhea" id="RHEA-COMP:12418"/>
        <dbReference type="Rhea" id="RHEA-COMP:12419"/>
        <dbReference type="ChEBI" id="CHEBI:15378"/>
        <dbReference type="ChEBI" id="CHEBI:57856"/>
        <dbReference type="ChEBI" id="CHEBI:59789"/>
        <dbReference type="ChEBI" id="CHEBI:90615"/>
        <dbReference type="ChEBI" id="CHEBI:90616"/>
        <dbReference type="EC" id="2.1.1.72"/>
    </reaction>
</comment>
<evidence type="ECO:0000256" key="4">
    <source>
        <dbReference type="ARBA" id="ARBA00022691"/>
    </source>
</evidence>
<dbReference type="EC" id="2.1.1.72" evidence="1"/>
<evidence type="ECO:0000256" key="6">
    <source>
        <dbReference type="ARBA" id="ARBA00047942"/>
    </source>
</evidence>
<dbReference type="PRINTS" id="PR00507">
    <property type="entry name" value="N12N6MTFRASE"/>
</dbReference>
<dbReference type="PANTHER" id="PTHR42933">
    <property type="entry name" value="SLR6095 PROTEIN"/>
    <property type="match status" value="1"/>
</dbReference>
<gene>
    <name evidence="10" type="ORF">EDD66_10574</name>
</gene>
<dbReference type="InterPro" id="IPR002052">
    <property type="entry name" value="DNA_methylase_N6_adenine_CS"/>
</dbReference>
<comment type="caution">
    <text evidence="10">The sequence shown here is derived from an EMBL/GenBank/DDBJ whole genome shotgun (WGS) entry which is preliminary data.</text>
</comment>
<evidence type="ECO:0000256" key="1">
    <source>
        <dbReference type="ARBA" id="ARBA00011900"/>
    </source>
</evidence>
<organism evidence="10 11">
    <name type="scientific">Mobilisporobacter senegalensis</name>
    <dbReference type="NCBI Taxonomy" id="1329262"/>
    <lineage>
        <taxon>Bacteria</taxon>
        <taxon>Bacillati</taxon>
        <taxon>Bacillota</taxon>
        <taxon>Clostridia</taxon>
        <taxon>Lachnospirales</taxon>
        <taxon>Lachnospiraceae</taxon>
        <taxon>Mobilisporobacter</taxon>
    </lineage>
</organism>